<dbReference type="InterPro" id="IPR015668">
    <property type="entry name" value="Bcl-9/Bcl-9l"/>
</dbReference>
<dbReference type="GO" id="GO:0008013">
    <property type="term" value="F:beta-catenin binding"/>
    <property type="evidence" value="ECO:0007669"/>
    <property type="project" value="InterPro"/>
</dbReference>
<comment type="similarity">
    <text evidence="2">Belongs to the BCL9 family.</text>
</comment>
<gene>
    <name evidence="6" type="primary">bcl9</name>
</gene>
<feature type="compositionally biased region" description="Polar residues" evidence="4">
    <location>
        <begin position="18"/>
        <end position="29"/>
    </location>
</feature>
<proteinExistence type="inferred from homology"/>
<feature type="region of interest" description="Disordered" evidence="4">
    <location>
        <begin position="932"/>
        <end position="986"/>
    </location>
</feature>
<feature type="compositionally biased region" description="Basic and acidic residues" evidence="4">
    <location>
        <begin position="1011"/>
        <end position="1027"/>
    </location>
</feature>
<dbReference type="InParanoid" id="A0A4W3IWH1"/>
<dbReference type="STRING" id="7868.ENSCMIP00000033842"/>
<feature type="domain" description="B-cell lymphoma 9 beta-catenin binding" evidence="5">
    <location>
        <begin position="363"/>
        <end position="398"/>
    </location>
</feature>
<reference evidence="7" key="3">
    <citation type="journal article" date="2014" name="Nature">
        <title>Elephant shark genome provides unique insights into gnathostome evolution.</title>
        <authorList>
            <consortium name="International Elephant Shark Genome Sequencing Consortium"/>
            <person name="Venkatesh B."/>
            <person name="Lee A.P."/>
            <person name="Ravi V."/>
            <person name="Maurya A.K."/>
            <person name="Lian M.M."/>
            <person name="Swann J.B."/>
            <person name="Ohta Y."/>
            <person name="Flajnik M.F."/>
            <person name="Sutoh Y."/>
            <person name="Kasahara M."/>
            <person name="Hoon S."/>
            <person name="Gangu V."/>
            <person name="Roy S.W."/>
            <person name="Irimia M."/>
            <person name="Korzh V."/>
            <person name="Kondrychyn I."/>
            <person name="Lim Z.W."/>
            <person name="Tay B.H."/>
            <person name="Tohari S."/>
            <person name="Kong K.W."/>
            <person name="Ho S."/>
            <person name="Lorente-Galdos B."/>
            <person name="Quilez J."/>
            <person name="Marques-Bonet T."/>
            <person name="Raney B.J."/>
            <person name="Ingham P.W."/>
            <person name="Tay A."/>
            <person name="Hillier L.W."/>
            <person name="Minx P."/>
            <person name="Boehm T."/>
            <person name="Wilson R.K."/>
            <person name="Brenner S."/>
            <person name="Warren W.C."/>
        </authorList>
    </citation>
    <scope>NUCLEOTIDE SEQUENCE [LARGE SCALE GENOMIC DNA]</scope>
</reference>
<feature type="compositionally biased region" description="Basic and acidic residues" evidence="4">
    <location>
        <begin position="92"/>
        <end position="111"/>
    </location>
</feature>
<feature type="compositionally biased region" description="Polar residues" evidence="4">
    <location>
        <begin position="820"/>
        <end position="833"/>
    </location>
</feature>
<dbReference type="Proteomes" id="UP000314986">
    <property type="component" value="Unassembled WGS sequence"/>
</dbReference>
<reference evidence="7" key="1">
    <citation type="journal article" date="2006" name="Science">
        <title>Ancient noncoding elements conserved in the human genome.</title>
        <authorList>
            <person name="Venkatesh B."/>
            <person name="Kirkness E.F."/>
            <person name="Loh Y.H."/>
            <person name="Halpern A.L."/>
            <person name="Lee A.P."/>
            <person name="Johnson J."/>
            <person name="Dandona N."/>
            <person name="Viswanathan L.D."/>
            <person name="Tay A."/>
            <person name="Venter J.C."/>
            <person name="Strausberg R.L."/>
            <person name="Brenner S."/>
        </authorList>
    </citation>
    <scope>NUCLEOTIDE SEQUENCE [LARGE SCALE GENOMIC DNA]</scope>
</reference>
<feature type="compositionally biased region" description="Low complexity" evidence="4">
    <location>
        <begin position="1035"/>
        <end position="1050"/>
    </location>
</feature>
<comment type="subcellular location">
    <subcellularLocation>
        <location evidence="1">Nucleus</location>
    </subcellularLocation>
</comment>
<evidence type="ECO:0000259" key="5">
    <source>
        <dbReference type="Pfam" id="PF11502"/>
    </source>
</evidence>
<feature type="compositionally biased region" description="Polar residues" evidence="4">
    <location>
        <begin position="132"/>
        <end position="171"/>
    </location>
</feature>
<feature type="compositionally biased region" description="Polar residues" evidence="4">
    <location>
        <begin position="390"/>
        <end position="409"/>
    </location>
</feature>
<feature type="compositionally biased region" description="Polar residues" evidence="4">
    <location>
        <begin position="41"/>
        <end position="64"/>
    </location>
</feature>
<dbReference type="InterPro" id="IPR024670">
    <property type="entry name" value="BCL9_beta-catenin-bd_dom"/>
</dbReference>
<evidence type="ECO:0000313" key="6">
    <source>
        <dbReference type="Ensembl" id="ENSCMIP00000033842.1"/>
    </source>
</evidence>
<organism evidence="6 7">
    <name type="scientific">Callorhinchus milii</name>
    <name type="common">Ghost shark</name>
    <dbReference type="NCBI Taxonomy" id="7868"/>
    <lineage>
        <taxon>Eukaryota</taxon>
        <taxon>Metazoa</taxon>
        <taxon>Chordata</taxon>
        <taxon>Craniata</taxon>
        <taxon>Vertebrata</taxon>
        <taxon>Chondrichthyes</taxon>
        <taxon>Holocephali</taxon>
        <taxon>Chimaeriformes</taxon>
        <taxon>Callorhinchidae</taxon>
        <taxon>Callorhinchus</taxon>
    </lineage>
</organism>
<dbReference type="FunCoup" id="A0A4W3IWH1">
    <property type="interactions" value="216"/>
</dbReference>
<dbReference type="GO" id="GO:1990907">
    <property type="term" value="C:beta-catenin-TCF complex"/>
    <property type="evidence" value="ECO:0007669"/>
    <property type="project" value="TreeGrafter"/>
</dbReference>
<dbReference type="Pfam" id="PF11502">
    <property type="entry name" value="BCL9"/>
    <property type="match status" value="1"/>
</dbReference>
<feature type="compositionally biased region" description="Polar residues" evidence="4">
    <location>
        <begin position="781"/>
        <end position="791"/>
    </location>
</feature>
<reference evidence="6" key="4">
    <citation type="submission" date="2025-08" db="UniProtKB">
        <authorList>
            <consortium name="Ensembl"/>
        </authorList>
    </citation>
    <scope>IDENTIFICATION</scope>
</reference>
<feature type="region of interest" description="Disordered" evidence="4">
    <location>
        <begin position="999"/>
        <end position="1058"/>
    </location>
</feature>
<dbReference type="InterPro" id="IPR013083">
    <property type="entry name" value="Znf_RING/FYVE/PHD"/>
</dbReference>
<feature type="compositionally biased region" description="Basic and acidic residues" evidence="4">
    <location>
        <begin position="72"/>
        <end position="84"/>
    </location>
</feature>
<keyword evidence="3" id="KW-0539">Nucleus</keyword>
<dbReference type="Ensembl" id="ENSCMIT00000034354.1">
    <property type="protein sequence ID" value="ENSCMIP00000033842.1"/>
    <property type="gene ID" value="ENSCMIG00000014418.1"/>
</dbReference>
<dbReference type="GO" id="GO:0045944">
    <property type="term" value="P:positive regulation of transcription by RNA polymerase II"/>
    <property type="evidence" value="ECO:0007669"/>
    <property type="project" value="TreeGrafter"/>
</dbReference>
<dbReference type="PANTHER" id="PTHR15185">
    <property type="entry name" value="BCL9"/>
    <property type="match status" value="1"/>
</dbReference>
<sequence length="1487" mass="159221">MSPSSTSQLDTKIPNPGKQGNNSQSQASPCDSKLLSGNHGPKTSQGSGGTLSLKNGQGLGTSSAIKGKGKRERSTSADSYEQRDAGTPNNESENKDGGSRSKRLCVAERRQPYSGAEWCSGTESDEEESAFFNCNSTDSVKSQEQLPPHSLPSSNTGISRSSTPSHNSAGGQNLMPEASTAQKTTSKVIYVFSTEMANKAAEAVLKGQAESILAFHMQNISNTKTEKGSPLLQNNQVPAHRISSQNLQQSSPSQQKQEQNHQQASKMQQNQSQQGQGSKQVGQENAGIDNKVHSDGSPQSSAALSVDDACRSSAPTNQSSTPVTQNAYPAASSATAETKSESKGATQPPTVDGILNMGENAEGLSQEQLEHRERSLQTLRDIQRMLFPENDSSAGPNSCPQQNPGSLDASSKKPEGPLQAMISQSQSIGKPPGSRPDVQPFGPPGHRDLPFPPDEMGAPQNVMNSQPGQEHMEHMTPEQLAWLKLQQEFYEEKRRKQEQAVQHRTVQDIMMHQHGPRGMIRGPPPPYQMNPGEGWGPGGPEPFEGMNPPNSMHPRGMAPHPGVPGNPMQRMPGFTAMLNPDMDTPGGPNPVPRPGIPGVNWPDDMPKMPDGRNFPHGQGLFCGPGRGERFPNPQNMQDELFQHQLAEKQLRMSPGMGMENVRSGMDMNRMFQSQRHLDPANGNIFPRLQAEGIPSPTRMEFSGPKGMPLQPGPGRDLEMGMGPASMNMNMNVNMNLNVSMSSNSQAASQKQGPVVSHPHNMSPDEVMKMRQSNNAEIMSKQQKMLPSQFSDQPPDFIVSRSFPGMPQGPGAMRNPRDQFVSEQRTNAGGNSRLSHMPPLPPNPSNNPSSLNAIPPVQRNLGRKPSDLNVSSQVNSPGMNPLKSPTIRQVQSPMVGSPSTNLKSPQTPSQLAGMLSGQASAVSIKSPPILGSAAASPVHLKSPSLPAPSPGWTSSPKPPLQSPGIQQNNKLSLSLTSPGLMGTMESGPRARDLEMRADEGEGVEPVGALHMRPNDNVDRRSEELKEYKGVPASVQSSSMNLSSSLPSSSPYSVPPEPSLSQNPLSIMMSRMSKFAMPSSTPLYHDAIKTVASSDDDSPPVRSPNLQSINHIPGVVHPNQIRISGPNSAGQIPSLSPMGMNVLGGQPLSHNLPNHMSSPNPMGPNIPPHGHLGPSMISHGPMMPHSTQDPSLNNPQMMHQGRMGFPPGQQVFPNVQSPPHGPGPQGGFPPGMVFHGEGGPIGRPGNLTQPSPDQGLCKPVPPGIPDSFTAMGNSMPSVYNDPDLQDVIRPSASGIPEFDLSRIIPSEKPSQTLQYFPRGDAQVRKQLQVPNPGFSHMQGLMGEPNPGRMGLPMSNVAGHNVIVQEMAMNNPGSMQGHNPMRPPGFMHQGMMGPQHRIMSPPQGVMPAQANMMNNPNAVMIQGKERVPGNLYSHPGPVGSPQHSMMMSLQGMVGPQQNMMMPPQMRPRGMAADLGMGFNQGPGNPGNMMF</sequence>
<feature type="region of interest" description="Disordered" evidence="4">
    <location>
        <begin position="781"/>
        <end position="913"/>
    </location>
</feature>
<feature type="region of interest" description="Disordered" evidence="4">
    <location>
        <begin position="242"/>
        <end position="468"/>
    </location>
</feature>
<evidence type="ECO:0000256" key="4">
    <source>
        <dbReference type="SAM" id="MobiDB-lite"/>
    </source>
</evidence>
<dbReference type="Gene3D" id="3.30.40.10">
    <property type="entry name" value="Zinc/RING finger domain, C3HC4 (zinc finger)"/>
    <property type="match status" value="1"/>
</dbReference>
<feature type="compositionally biased region" description="Polar residues" evidence="4">
    <location>
        <begin position="885"/>
        <end position="909"/>
    </location>
</feature>
<keyword evidence="7" id="KW-1185">Reference proteome</keyword>
<feature type="compositionally biased region" description="Polar residues" evidence="4">
    <location>
        <begin position="313"/>
        <end position="327"/>
    </location>
</feature>
<feature type="compositionally biased region" description="Polar residues" evidence="4">
    <location>
        <begin position="962"/>
        <end position="976"/>
    </location>
</feature>
<evidence type="ECO:0000256" key="1">
    <source>
        <dbReference type="ARBA" id="ARBA00004123"/>
    </source>
</evidence>
<dbReference type="GO" id="GO:0003713">
    <property type="term" value="F:transcription coactivator activity"/>
    <property type="evidence" value="ECO:0007669"/>
    <property type="project" value="InterPro"/>
</dbReference>
<name>A0A4W3IWH1_CALMI</name>
<evidence type="ECO:0000256" key="2">
    <source>
        <dbReference type="ARBA" id="ARBA00009200"/>
    </source>
</evidence>
<evidence type="ECO:0000313" key="7">
    <source>
        <dbReference type="Proteomes" id="UP000314986"/>
    </source>
</evidence>
<protein>
    <submittedName>
        <fullName evidence="6">BCL9 transcription coactivator</fullName>
    </submittedName>
</protein>
<accession>A0A4W3IWH1</accession>
<dbReference type="GeneTree" id="ENSGT00730000110915"/>
<feature type="region of interest" description="Disordered" evidence="4">
    <location>
        <begin position="1"/>
        <end position="182"/>
    </location>
</feature>
<reference evidence="6" key="5">
    <citation type="submission" date="2025-09" db="UniProtKB">
        <authorList>
            <consortium name="Ensembl"/>
        </authorList>
    </citation>
    <scope>IDENTIFICATION</scope>
</reference>
<feature type="compositionally biased region" description="Polar residues" evidence="4">
    <location>
        <begin position="867"/>
        <end position="877"/>
    </location>
</feature>
<dbReference type="PANTHER" id="PTHR15185:SF5">
    <property type="entry name" value="B-CELL CLL_LYMPHOMA 9 PROTEIN"/>
    <property type="match status" value="1"/>
</dbReference>
<dbReference type="OMA" id="ECNSTEH"/>
<reference evidence="7" key="2">
    <citation type="journal article" date="2007" name="PLoS Biol.">
        <title>Survey sequencing and comparative analysis of the elephant shark (Callorhinchus milii) genome.</title>
        <authorList>
            <person name="Venkatesh B."/>
            <person name="Kirkness E.F."/>
            <person name="Loh Y.H."/>
            <person name="Halpern A.L."/>
            <person name="Lee A.P."/>
            <person name="Johnson J."/>
            <person name="Dandona N."/>
            <person name="Viswanathan L.D."/>
            <person name="Tay A."/>
            <person name="Venter J.C."/>
            <person name="Strausberg R.L."/>
            <person name="Brenner S."/>
        </authorList>
    </citation>
    <scope>NUCLEOTIDE SEQUENCE [LARGE SCALE GENOMIC DNA]</scope>
</reference>
<feature type="compositionally biased region" description="Polar residues" evidence="4">
    <location>
        <begin position="1"/>
        <end position="10"/>
    </location>
</feature>
<feature type="compositionally biased region" description="Low complexity" evidence="4">
    <location>
        <begin position="243"/>
        <end position="283"/>
    </location>
</feature>
<evidence type="ECO:0000256" key="3">
    <source>
        <dbReference type="ARBA" id="ARBA00023242"/>
    </source>
</evidence>
<dbReference type="GO" id="GO:0060070">
    <property type="term" value="P:canonical Wnt signaling pathway"/>
    <property type="evidence" value="ECO:0007669"/>
    <property type="project" value="InterPro"/>
</dbReference>